<evidence type="ECO:0000313" key="4">
    <source>
        <dbReference type="Proteomes" id="UP000244929"/>
    </source>
</evidence>
<proteinExistence type="predicted"/>
<dbReference type="PROSITE" id="PS51257">
    <property type="entry name" value="PROKAR_LIPOPROTEIN"/>
    <property type="match status" value="1"/>
</dbReference>
<accession>A0A2S1QWT8</accession>
<dbReference type="Pfam" id="PF12870">
    <property type="entry name" value="DUF4878"/>
    <property type="match status" value="1"/>
</dbReference>
<dbReference type="InterPro" id="IPR024267">
    <property type="entry name" value="DUF4878"/>
</dbReference>
<keyword evidence="1" id="KW-0732">Signal</keyword>
<dbReference type="EMBL" id="CP029186">
    <property type="protein sequence ID" value="AWH84865.1"/>
    <property type="molecule type" value="Genomic_DNA"/>
</dbReference>
<dbReference type="Gene3D" id="3.10.450.50">
    <property type="match status" value="1"/>
</dbReference>
<organism evidence="3 4">
    <name type="scientific">Flavobacterium album</name>
    <dbReference type="NCBI Taxonomy" id="2175091"/>
    <lineage>
        <taxon>Bacteria</taxon>
        <taxon>Pseudomonadati</taxon>
        <taxon>Bacteroidota</taxon>
        <taxon>Flavobacteriia</taxon>
        <taxon>Flavobacteriales</taxon>
        <taxon>Flavobacteriaceae</taxon>
        <taxon>Flavobacterium</taxon>
    </lineage>
</organism>
<dbReference type="RefSeq" id="WP_108777571.1">
    <property type="nucleotide sequence ID" value="NZ_CP029186.1"/>
</dbReference>
<reference evidence="3 4" key="1">
    <citation type="submission" date="2018-04" db="EMBL/GenBank/DDBJ databases">
        <title>Genome sequencing of Flavobacterium sp. HYN0059.</title>
        <authorList>
            <person name="Yi H."/>
            <person name="Baek C."/>
        </authorList>
    </citation>
    <scope>NUCLEOTIDE SEQUENCE [LARGE SCALE GENOMIC DNA]</scope>
    <source>
        <strain evidence="3 4">HYN0059</strain>
    </source>
</reference>
<dbReference type="Proteomes" id="UP000244929">
    <property type="component" value="Chromosome"/>
</dbReference>
<feature type="domain" description="DUF4878" evidence="2">
    <location>
        <begin position="17"/>
        <end position="119"/>
    </location>
</feature>
<protein>
    <submittedName>
        <fullName evidence="3">Lumazine-binding protein</fullName>
    </submittedName>
</protein>
<dbReference type="AlphaFoldDB" id="A0A2S1QWT8"/>
<dbReference type="OrthoDB" id="598024at2"/>
<dbReference type="KEGG" id="falb:HYN59_06890"/>
<keyword evidence="4" id="KW-1185">Reference proteome</keyword>
<name>A0A2S1QWT8_9FLAO</name>
<evidence type="ECO:0000259" key="2">
    <source>
        <dbReference type="Pfam" id="PF12870"/>
    </source>
</evidence>
<evidence type="ECO:0000313" key="3">
    <source>
        <dbReference type="EMBL" id="AWH84865.1"/>
    </source>
</evidence>
<sequence length="127" mass="13956">MRKLFAMLAIMSITLFVSCGKESGPEGVAKSFIESTTKGDFDEAKKYCDETTGQMIGMAGGMMTPEQKAEAKKKDVKVEIISSDVKEDKAVVKYKVIAEGEDSAEKTMDLKKVDGDWKVTMNKEGKK</sequence>
<feature type="chain" id="PRO_5015647196" evidence="1">
    <location>
        <begin position="20"/>
        <end position="127"/>
    </location>
</feature>
<feature type="signal peptide" evidence="1">
    <location>
        <begin position="1"/>
        <end position="19"/>
    </location>
</feature>
<gene>
    <name evidence="3" type="ORF">HYN59_06890</name>
</gene>
<evidence type="ECO:0000256" key="1">
    <source>
        <dbReference type="SAM" id="SignalP"/>
    </source>
</evidence>